<feature type="compositionally biased region" description="Low complexity" evidence="1">
    <location>
        <begin position="460"/>
        <end position="476"/>
    </location>
</feature>
<dbReference type="InterPro" id="IPR035999">
    <property type="entry name" value="Sec7_dom_sf"/>
</dbReference>
<feature type="compositionally biased region" description="Low complexity" evidence="1">
    <location>
        <begin position="283"/>
        <end position="304"/>
    </location>
</feature>
<comment type="caution">
    <text evidence="3">The sequence shown here is derived from an EMBL/GenBank/DDBJ whole genome shotgun (WGS) entry which is preliminary data.</text>
</comment>
<dbReference type="EMBL" id="JAPDMZ010000158">
    <property type="protein sequence ID" value="KAK0547554.1"/>
    <property type="molecule type" value="Genomic_DNA"/>
</dbReference>
<dbReference type="InterPro" id="IPR023394">
    <property type="entry name" value="Sec7_C_sf"/>
</dbReference>
<feature type="region of interest" description="Disordered" evidence="1">
    <location>
        <begin position="1124"/>
        <end position="1161"/>
    </location>
</feature>
<evidence type="ECO:0000313" key="3">
    <source>
        <dbReference type="EMBL" id="KAK0547554.1"/>
    </source>
</evidence>
<feature type="compositionally biased region" description="Polar residues" evidence="1">
    <location>
        <begin position="867"/>
        <end position="882"/>
    </location>
</feature>
<dbReference type="Gene3D" id="2.30.29.30">
    <property type="entry name" value="Pleckstrin-homology domain (PH domain)/Phosphotyrosine-binding domain (PTB)"/>
    <property type="match status" value="1"/>
</dbReference>
<dbReference type="Pfam" id="PF01369">
    <property type="entry name" value="Sec7"/>
    <property type="match status" value="1"/>
</dbReference>
<feature type="region of interest" description="Disordered" evidence="1">
    <location>
        <begin position="1"/>
        <end position="160"/>
    </location>
</feature>
<dbReference type="InterPro" id="IPR000904">
    <property type="entry name" value="Sec7_dom"/>
</dbReference>
<dbReference type="InterPro" id="IPR041681">
    <property type="entry name" value="PH_9"/>
</dbReference>
<feature type="region of interest" description="Disordered" evidence="1">
    <location>
        <begin position="726"/>
        <end position="786"/>
    </location>
</feature>
<name>A0AAN6GLX6_9BASI</name>
<dbReference type="SUPFAM" id="SSF48425">
    <property type="entry name" value="Sec7 domain"/>
    <property type="match status" value="1"/>
</dbReference>
<dbReference type="Gene3D" id="1.10.1000.11">
    <property type="entry name" value="Arf Nucleotide-binding Site Opener,domain 2"/>
    <property type="match status" value="1"/>
</dbReference>
<keyword evidence="4" id="KW-1185">Reference proteome</keyword>
<dbReference type="SMART" id="SM00222">
    <property type="entry name" value="Sec7"/>
    <property type="match status" value="1"/>
</dbReference>
<sequence length="1337" mass="142275">MLSSTSNSSTSVPTAAASKQASNPSNQMTTVPFFLDRDPESSSSAKRRSLVRAGGTASSPDLRTLVNKKAKDMALAASAGKADLTKAQNGINGNNSSSVPFPTGRSVSAGLQASGNPQDRRLSRDDEYDLGFSRASNTLTRSTTGVRAGEKDPAGGVPPSVSLADELALNSPNLGDDKGTIKGGVFRERMKKTSGFLKRLRGGGATAAVAAAAAAEPLPSTSSANLQPYKPQPPVPISEKGQSPVLPSTSGDANARSERDLPVPPRPARRSSRGAQDASAPKLSTGASALSNSSTGASTSGPSPSTNPPAPFAFVSLQSSPARNGAGATLDMRKVALKALPTQSLHQPTFSLDPELDPDLAHFADQAWGDEESVNLRHGTVKLNEPLSSSSANNATIKAAPTLTSISTKPPPIPLFDVQNVSGSKLSAGQASIGSLRNDQERRSFSPTIATPTDLPFGDSSRSLQKSSSRSATVDSASLMESDRLNGLDASIVAEKAWNEQDQFARKEKIAEWLGSDASFNRSVCTAYFKHFEFAQLRVDVAFRKLCDKLFLRAETQQVDRILTAFSHRYHECNPASIYGSADVVHSIVFSLLLLNTDLHVADIQDRMTRQQFVRNTIAAIQESTGLDNAGGGASSGGGSVYGSIGAAASASGVVISSSSPRPPHASLGESSTSLNRLSADVRNESSEFVATGNTFTSTLAAPARPARRASIRSYQGLFRSGAASSSAVNVASDKDDAASITSGERHSGHPGSPPSTSRGQYPPSAGLNATTSRRRTRSGSGTASLSEVQTAIKNRMWMGELETHLKDIYNTIKNDQIRLPMYDQRADTLSPTFARRGMRNLTVQGGGAGRVSALKRGSIRGIQGLLGNSTMGTSDGTVSPVSSMMSRSFLESSPHTPATSLSSSSVSQPAPALGFASTLSQSIIKEAHDEDATPSGAGASDEIGDDDLALMGPPWAKEGFLTRKHYYEGPHKRSKEKVWVEVFVVVQKGMMNMFQFNSNGTSTIKPNPKQKETAVVGGGNWLSNATSLGEFPLAHTLANALPPPGYNRARPHVFALTLPGGIVYLFQAGHEELVQEWVATCNYWAARQSREPLSGGVSNMEYGWNKVLPRDFDDTADDSLSLSMSAGGGTNGAPYDSSTLYVSNPNRPADNRSIRSGKSTRSFRQRAGQALYQNWHDAAALVAPSHPDSISRGLSSPIPSILGTGQSPIHANERIFINEWKAPEAPTVASGLTEEKQLDRCVKHMKAIEEDLTAHNELRQPMLQLYSPRGTNYAKALANWERKSNHLLQELVKYQCYVESLKNAMRLREEKHDLKEVDKMLATADEELADRPRGLK</sequence>
<dbReference type="GO" id="GO:0005085">
    <property type="term" value="F:guanyl-nucleotide exchange factor activity"/>
    <property type="evidence" value="ECO:0007669"/>
    <property type="project" value="InterPro"/>
</dbReference>
<protein>
    <recommendedName>
        <fullName evidence="2">SEC7 domain-containing protein</fullName>
    </recommendedName>
</protein>
<feature type="compositionally biased region" description="Polar residues" evidence="1">
    <location>
        <begin position="19"/>
        <end position="30"/>
    </location>
</feature>
<feature type="domain" description="SEC7" evidence="2">
    <location>
        <begin position="479"/>
        <end position="648"/>
    </location>
</feature>
<proteinExistence type="predicted"/>
<accession>A0AAN6GLX6</accession>
<evidence type="ECO:0000259" key="2">
    <source>
        <dbReference type="PROSITE" id="PS50190"/>
    </source>
</evidence>
<dbReference type="InterPro" id="IPR001849">
    <property type="entry name" value="PH_domain"/>
</dbReference>
<organism evidence="3 4">
    <name type="scientific">Tilletia horrida</name>
    <dbReference type="NCBI Taxonomy" id="155126"/>
    <lineage>
        <taxon>Eukaryota</taxon>
        <taxon>Fungi</taxon>
        <taxon>Dikarya</taxon>
        <taxon>Basidiomycota</taxon>
        <taxon>Ustilaginomycotina</taxon>
        <taxon>Exobasidiomycetes</taxon>
        <taxon>Tilletiales</taxon>
        <taxon>Tilletiaceae</taxon>
        <taxon>Tilletia</taxon>
    </lineage>
</organism>
<feature type="compositionally biased region" description="Basic and acidic residues" evidence="1">
    <location>
        <begin position="733"/>
        <end position="748"/>
    </location>
</feature>
<dbReference type="PROSITE" id="PS50190">
    <property type="entry name" value="SEC7"/>
    <property type="match status" value="1"/>
</dbReference>
<feature type="region of interest" description="Disordered" evidence="1">
    <location>
        <begin position="866"/>
        <end position="908"/>
    </location>
</feature>
<feature type="compositionally biased region" description="Polar residues" evidence="1">
    <location>
        <begin position="86"/>
        <end position="117"/>
    </location>
</feature>
<feature type="region of interest" description="Disordered" evidence="1">
    <location>
        <begin position="432"/>
        <end position="476"/>
    </location>
</feature>
<feature type="compositionally biased region" description="Low complexity" evidence="1">
    <location>
        <begin position="1"/>
        <end position="18"/>
    </location>
</feature>
<feature type="region of interest" description="Disordered" evidence="1">
    <location>
        <begin position="201"/>
        <end position="315"/>
    </location>
</feature>
<reference evidence="3" key="1">
    <citation type="journal article" date="2023" name="PhytoFront">
        <title>Draft Genome Resources of Seven Strains of Tilletia horrida, Causal Agent of Kernel Smut of Rice.</title>
        <authorList>
            <person name="Khanal S."/>
            <person name="Antony Babu S."/>
            <person name="Zhou X.G."/>
        </authorList>
    </citation>
    <scope>NUCLEOTIDE SEQUENCE</scope>
    <source>
        <strain evidence="3">TX6</strain>
    </source>
</reference>
<dbReference type="SMART" id="SM00233">
    <property type="entry name" value="PH"/>
    <property type="match status" value="1"/>
</dbReference>
<feature type="compositionally biased region" description="Polar residues" evidence="1">
    <location>
        <begin position="1137"/>
        <end position="1147"/>
    </location>
</feature>
<dbReference type="InterPro" id="IPR011993">
    <property type="entry name" value="PH-like_dom_sf"/>
</dbReference>
<feature type="compositionally biased region" description="Polar residues" evidence="1">
    <location>
        <begin position="134"/>
        <end position="145"/>
    </location>
</feature>
<evidence type="ECO:0000256" key="1">
    <source>
        <dbReference type="SAM" id="MobiDB-lite"/>
    </source>
</evidence>
<gene>
    <name evidence="3" type="ORF">OC846_004809</name>
</gene>
<dbReference type="PANTHER" id="PTHR10663:SF373">
    <property type="entry name" value="PH AND SEC7 DOMAIN-CONTAINING PROTEIN C11E3.11C"/>
    <property type="match status" value="1"/>
</dbReference>
<dbReference type="Pfam" id="PF15410">
    <property type="entry name" value="PH_9"/>
    <property type="match status" value="1"/>
</dbReference>
<dbReference type="CDD" id="cd00171">
    <property type="entry name" value="Sec7"/>
    <property type="match status" value="1"/>
</dbReference>
<dbReference type="Proteomes" id="UP001176517">
    <property type="component" value="Unassembled WGS sequence"/>
</dbReference>
<feature type="region of interest" description="Disordered" evidence="1">
    <location>
        <begin position="929"/>
        <end position="949"/>
    </location>
</feature>
<dbReference type="PANTHER" id="PTHR10663">
    <property type="entry name" value="GUANYL-NUCLEOTIDE EXCHANGE FACTOR"/>
    <property type="match status" value="1"/>
</dbReference>
<evidence type="ECO:0000313" key="4">
    <source>
        <dbReference type="Proteomes" id="UP001176517"/>
    </source>
</evidence>
<feature type="compositionally biased region" description="Low complexity" evidence="1">
    <location>
        <begin position="883"/>
        <end position="908"/>
    </location>
</feature>
<feature type="compositionally biased region" description="Low complexity" evidence="1">
    <location>
        <begin position="206"/>
        <end position="215"/>
    </location>
</feature>
<dbReference type="SUPFAM" id="SSF50729">
    <property type="entry name" value="PH domain-like"/>
    <property type="match status" value="1"/>
</dbReference>
<dbReference type="GO" id="GO:0032012">
    <property type="term" value="P:regulation of ARF protein signal transduction"/>
    <property type="evidence" value="ECO:0007669"/>
    <property type="project" value="InterPro"/>
</dbReference>